<dbReference type="InterPro" id="IPR052922">
    <property type="entry name" value="Cytidylate_Kinase-2"/>
</dbReference>
<proteinExistence type="predicted"/>
<accession>A0A8E2LEK3</accession>
<sequence length="172" mass="20309">MQRIMIIGVSAGVGKSTFARQLGDILHIDVFHLDAYFWKPGWVQTSEEEFRGQQENIVKQSQWIIEGNYTGSFDIRIAPADTIIYLELPLSVCLYRVMKRWLMNIGRTRPDMGKGCKEKLDWEFIKFIVTTYHPRKVKMNERFKEYQDLGKTIITLKNKREIREYIDNLAKN</sequence>
<dbReference type="RefSeq" id="WP_078110772.1">
    <property type="nucleotide sequence ID" value="NZ_CP065424.1"/>
</dbReference>
<dbReference type="InterPro" id="IPR027417">
    <property type="entry name" value="P-loop_NTPase"/>
</dbReference>
<dbReference type="Proteomes" id="UP000189761">
    <property type="component" value="Unassembled WGS sequence"/>
</dbReference>
<keyword evidence="2" id="KW-1185">Reference proteome</keyword>
<comment type="caution">
    <text evidence="1">The sequence shown here is derived from an EMBL/GenBank/DDBJ whole genome shotgun (WGS) entry which is preliminary data.</text>
</comment>
<dbReference type="PANTHER" id="PTHR37816:SF3">
    <property type="entry name" value="MODULATES DNA TOPOLOGY"/>
    <property type="match status" value="1"/>
</dbReference>
<name>A0A8E2LEK3_9BACI</name>
<dbReference type="PANTHER" id="PTHR37816">
    <property type="entry name" value="YALI0E33011P"/>
    <property type="match status" value="1"/>
</dbReference>
<gene>
    <name evidence="1" type="ORF">BWZ43_16850</name>
</gene>
<dbReference type="EMBL" id="MTLA01000217">
    <property type="protein sequence ID" value="OOP67239.1"/>
    <property type="molecule type" value="Genomic_DNA"/>
</dbReference>
<evidence type="ECO:0000313" key="2">
    <source>
        <dbReference type="Proteomes" id="UP000189761"/>
    </source>
</evidence>
<dbReference type="SUPFAM" id="SSF52540">
    <property type="entry name" value="P-loop containing nucleoside triphosphate hydrolases"/>
    <property type="match status" value="1"/>
</dbReference>
<dbReference type="Gene3D" id="3.40.50.300">
    <property type="entry name" value="P-loop containing nucleotide triphosphate hydrolases"/>
    <property type="match status" value="1"/>
</dbReference>
<organism evidence="1 2">
    <name type="scientific">Heyndrickxia oleronia</name>
    <dbReference type="NCBI Taxonomy" id="38875"/>
    <lineage>
        <taxon>Bacteria</taxon>
        <taxon>Bacillati</taxon>
        <taxon>Bacillota</taxon>
        <taxon>Bacilli</taxon>
        <taxon>Bacillales</taxon>
        <taxon>Bacillaceae</taxon>
        <taxon>Heyndrickxia</taxon>
    </lineage>
</organism>
<evidence type="ECO:0000313" key="1">
    <source>
        <dbReference type="EMBL" id="OOP67239.1"/>
    </source>
</evidence>
<protein>
    <submittedName>
        <fullName evidence="1">Topology modulation protein</fullName>
    </submittedName>
</protein>
<reference evidence="1 2" key="1">
    <citation type="submission" date="2017-01" db="EMBL/GenBank/DDBJ databases">
        <title>Draft genome sequence of Bacillus oleronius.</title>
        <authorList>
            <person name="Allam M."/>
        </authorList>
    </citation>
    <scope>NUCLEOTIDE SEQUENCE [LARGE SCALE GENOMIC DNA]</scope>
    <source>
        <strain evidence="1 2">DSM 9356</strain>
    </source>
</reference>
<dbReference type="AlphaFoldDB" id="A0A8E2LEK3"/>